<keyword evidence="6" id="KW-1185">Reference proteome</keyword>
<organism evidence="5 6">
    <name type="scientific">Proteus hauseri ATCC 700826</name>
    <dbReference type="NCBI Taxonomy" id="1354271"/>
    <lineage>
        <taxon>Bacteria</taxon>
        <taxon>Pseudomonadati</taxon>
        <taxon>Pseudomonadota</taxon>
        <taxon>Gammaproteobacteria</taxon>
        <taxon>Enterobacterales</taxon>
        <taxon>Morganellaceae</taxon>
        <taxon>Proteus</taxon>
    </lineage>
</organism>
<accession>A0AAJ3LUL4</accession>
<feature type="domain" description="Quercetin 2,3-dioxygenase C-terminal cupin" evidence="4">
    <location>
        <begin position="143"/>
        <end position="232"/>
    </location>
</feature>
<evidence type="ECO:0000256" key="1">
    <source>
        <dbReference type="ARBA" id="ARBA00008416"/>
    </source>
</evidence>
<evidence type="ECO:0000259" key="4">
    <source>
        <dbReference type="Pfam" id="PF17954"/>
    </source>
</evidence>
<name>A0AAJ3LUL4_PROHU</name>
<dbReference type="InterPro" id="IPR012093">
    <property type="entry name" value="Pirin"/>
</dbReference>
<comment type="similarity">
    <text evidence="1 2">Belongs to the pirin family.</text>
</comment>
<evidence type="ECO:0000256" key="2">
    <source>
        <dbReference type="RuleBase" id="RU003457"/>
    </source>
</evidence>
<dbReference type="InterPro" id="IPR041602">
    <property type="entry name" value="Quercetinase_C"/>
</dbReference>
<dbReference type="Pfam" id="PF17954">
    <property type="entry name" value="Pirin_C_2"/>
    <property type="match status" value="1"/>
</dbReference>
<sequence>MIKYRTAQQCGKADYGWLQARYTFSFGHYFDPHYLDYGTLRVLNQEVLAPNSEFKAKTYPHVDVVNLILRGEATYLDNMGRTVTAKENECLLISPHNTETYIEKNSSLDTPLTRIQLWLNACPQQESLATQKLVLDKQAKYQLLASPTGDNNSLMLRQNIWLYHINLQFGDEITLPIKGQKGYLQSIKGGVNLHTSSQEEGQIQCGDAAFIQESDTITLYCQQGSFRGLFIDIIS</sequence>
<dbReference type="InterPro" id="IPR003829">
    <property type="entry name" value="Pirin_N_dom"/>
</dbReference>
<dbReference type="Pfam" id="PF02678">
    <property type="entry name" value="Pirin"/>
    <property type="match status" value="1"/>
</dbReference>
<dbReference type="PANTHER" id="PTHR43212:SF2">
    <property type="entry name" value="PIRIN-LIKE PROTEIN YHAK"/>
    <property type="match status" value="1"/>
</dbReference>
<evidence type="ECO:0000259" key="3">
    <source>
        <dbReference type="Pfam" id="PF02678"/>
    </source>
</evidence>
<dbReference type="RefSeq" id="WP_064718916.1">
    <property type="nucleotide sequence ID" value="NZ_LXEV01000015.1"/>
</dbReference>
<dbReference type="EMBL" id="LXEV01000015">
    <property type="protein sequence ID" value="OAT48807.1"/>
    <property type="molecule type" value="Genomic_DNA"/>
</dbReference>
<dbReference type="PANTHER" id="PTHR43212">
    <property type="entry name" value="QUERCETIN 2,3-DIOXYGENASE"/>
    <property type="match status" value="1"/>
</dbReference>
<dbReference type="Proteomes" id="UP000078250">
    <property type="component" value="Unassembled WGS sequence"/>
</dbReference>
<protein>
    <submittedName>
        <fullName evidence="5">Pirin family protein</fullName>
    </submittedName>
</protein>
<comment type="caution">
    <text evidence="5">The sequence shown here is derived from an EMBL/GenBank/DDBJ whole genome shotgun (WGS) entry which is preliminary data.</text>
</comment>
<feature type="domain" description="Pirin N-terminal" evidence="3">
    <location>
        <begin position="5"/>
        <end position="119"/>
    </location>
</feature>
<dbReference type="AlphaFoldDB" id="A0AAJ3LUL4"/>
<evidence type="ECO:0000313" key="6">
    <source>
        <dbReference type="Proteomes" id="UP000078250"/>
    </source>
</evidence>
<dbReference type="SUPFAM" id="SSF51182">
    <property type="entry name" value="RmlC-like cupins"/>
    <property type="match status" value="1"/>
</dbReference>
<proteinExistence type="inferred from homology"/>
<evidence type="ECO:0000313" key="5">
    <source>
        <dbReference type="EMBL" id="OAT48807.1"/>
    </source>
</evidence>
<dbReference type="Gene3D" id="2.60.120.10">
    <property type="entry name" value="Jelly Rolls"/>
    <property type="match status" value="2"/>
</dbReference>
<dbReference type="InterPro" id="IPR011051">
    <property type="entry name" value="RmlC_Cupin_sf"/>
</dbReference>
<reference evidence="5 6" key="1">
    <citation type="submission" date="2016-04" db="EMBL/GenBank/DDBJ databases">
        <title>ATOL: Assembling a taxonomically balanced genome-scale reconstruction of the evolutionary history of the Enterobacteriaceae.</title>
        <authorList>
            <person name="Plunkett G.III."/>
            <person name="Neeno-Eckwall E.C."/>
            <person name="Glasner J.D."/>
            <person name="Perna N.T."/>
        </authorList>
    </citation>
    <scope>NUCLEOTIDE SEQUENCE [LARGE SCALE GENOMIC DNA]</scope>
    <source>
        <strain evidence="5 6">ATCC 700826</strain>
    </source>
</reference>
<gene>
    <name evidence="5" type="ORF">M997_0903</name>
</gene>
<dbReference type="InterPro" id="IPR014710">
    <property type="entry name" value="RmlC-like_jellyroll"/>
</dbReference>